<name>A0A0B7FZ99_THACB</name>
<dbReference type="InterPro" id="IPR052321">
    <property type="entry name" value="PolyBind_ProtTraffic"/>
</dbReference>
<dbReference type="GO" id="GO:0030246">
    <property type="term" value="F:carbohydrate binding"/>
    <property type="evidence" value="ECO:0007669"/>
    <property type="project" value="UniProtKB-KW"/>
</dbReference>
<proteinExistence type="predicted"/>
<dbReference type="EMBL" id="LN679157">
    <property type="protein sequence ID" value="CEL61517.1"/>
    <property type="molecule type" value="Genomic_DNA"/>
</dbReference>
<feature type="domain" description="Jacalin-type lectin" evidence="3">
    <location>
        <begin position="217"/>
        <end position="371"/>
    </location>
</feature>
<gene>
    <name evidence="4" type="ORF">RSOLAG1IB_10090</name>
</gene>
<dbReference type="AlphaFoldDB" id="A0A0B7FZ99"/>
<evidence type="ECO:0000259" key="3">
    <source>
        <dbReference type="PROSITE" id="PS51752"/>
    </source>
</evidence>
<dbReference type="Pfam" id="PF01419">
    <property type="entry name" value="Jacalin"/>
    <property type="match status" value="2"/>
</dbReference>
<dbReference type="PANTHER" id="PTHR33589">
    <property type="entry name" value="OS11G0524900 PROTEIN"/>
    <property type="match status" value="1"/>
</dbReference>
<evidence type="ECO:0000256" key="2">
    <source>
        <dbReference type="ARBA" id="ARBA00022734"/>
    </source>
</evidence>
<dbReference type="InterPro" id="IPR001229">
    <property type="entry name" value="Jacalin-like_lectin_dom"/>
</dbReference>
<dbReference type="SMART" id="SM00915">
    <property type="entry name" value="Jacalin"/>
    <property type="match status" value="1"/>
</dbReference>
<keyword evidence="2" id="KW-0430">Lectin</keyword>
<reference evidence="4 5" key="1">
    <citation type="submission" date="2014-11" db="EMBL/GenBank/DDBJ databases">
        <authorList>
            <person name="Wibberg Daniel"/>
        </authorList>
    </citation>
    <scope>NUCLEOTIDE SEQUENCE [LARGE SCALE GENOMIC DNA]</scope>
    <source>
        <strain evidence="4">Rhizoctonia solani AG1-IB 7/3/14</strain>
    </source>
</reference>
<dbReference type="Gene3D" id="2.100.10.30">
    <property type="entry name" value="Jacalin-like lectin domain"/>
    <property type="match status" value="2"/>
</dbReference>
<dbReference type="SUPFAM" id="SSF51101">
    <property type="entry name" value="Mannose-binding lectins"/>
    <property type="match status" value="2"/>
</dbReference>
<evidence type="ECO:0000256" key="1">
    <source>
        <dbReference type="ARBA" id="ARBA00022729"/>
    </source>
</evidence>
<evidence type="ECO:0000313" key="4">
    <source>
        <dbReference type="EMBL" id="CEL61517.1"/>
    </source>
</evidence>
<keyword evidence="1" id="KW-0732">Signal</keyword>
<dbReference type="PROSITE" id="PS51752">
    <property type="entry name" value="JACALIN_LECTIN"/>
    <property type="match status" value="1"/>
</dbReference>
<keyword evidence="5" id="KW-1185">Reference proteome</keyword>
<organism evidence="4 5">
    <name type="scientific">Thanatephorus cucumeris (strain AG1-IB / isolate 7/3/14)</name>
    <name type="common">Lettuce bottom rot fungus</name>
    <name type="synonym">Rhizoctonia solani</name>
    <dbReference type="NCBI Taxonomy" id="1108050"/>
    <lineage>
        <taxon>Eukaryota</taxon>
        <taxon>Fungi</taxon>
        <taxon>Dikarya</taxon>
        <taxon>Basidiomycota</taxon>
        <taxon>Agaricomycotina</taxon>
        <taxon>Agaricomycetes</taxon>
        <taxon>Cantharellales</taxon>
        <taxon>Ceratobasidiaceae</taxon>
        <taxon>Rhizoctonia</taxon>
        <taxon>Rhizoctonia solani AG-1</taxon>
    </lineage>
</organism>
<dbReference type="OrthoDB" id="3156891at2759"/>
<dbReference type="PANTHER" id="PTHR33589:SF3">
    <property type="entry name" value="ZYMOGEN GRANULE MEMBRANE PROTEIN 16-LIKE"/>
    <property type="match status" value="1"/>
</dbReference>
<accession>A0A0B7FZ99</accession>
<dbReference type="Proteomes" id="UP000059188">
    <property type="component" value="Unassembled WGS sequence"/>
</dbReference>
<protein>
    <recommendedName>
        <fullName evidence="3">Jacalin-type lectin domain-containing protein</fullName>
    </recommendedName>
</protein>
<dbReference type="InterPro" id="IPR036404">
    <property type="entry name" value="Jacalin-like_lectin_dom_sf"/>
</dbReference>
<sequence length="374" mass="41496">MINTANITRKGATSYMGWSETSTMIDVPAIEWRLIKVIEVMPTIKLLPNELQAQLTNIYAERLTYVPPLTIAPISDLCKLNDDTVNASKNIWRVEIRGASHIIGLSVHYFDGVISRGGRDGGNHHMFTLTEGEYIIEMLTCADGEWLRGMQFITNMGRCSVIYGSLEGVPVISRSKGGILVGLTTSTKKHPEWDYLVTSVNGIWRRDFIRSVPKEDDVYSDYFGARTESGTGFNDRALIGNSSSMQVSGVEIWSGVDIDGIQFTYTDTKNGQGEKIKSVLHGASGGSHHKFELREGEYIVSISGRYTDRFLTQLCFGTNRGRTSDICGGGTGRSFSTSAPMDKLGRYYRLQYILGKCDNSRLNGVMFAWTPDLS</sequence>
<evidence type="ECO:0000313" key="5">
    <source>
        <dbReference type="Proteomes" id="UP000059188"/>
    </source>
</evidence>